<dbReference type="RefSeq" id="WP_092177379.1">
    <property type="nucleotide sequence ID" value="NZ_FNZH01000007.1"/>
</dbReference>
<keyword evidence="4" id="KW-1185">Reference proteome</keyword>
<evidence type="ECO:0000256" key="1">
    <source>
        <dbReference type="SAM" id="SignalP"/>
    </source>
</evidence>
<dbReference type="Pfam" id="PF04187">
    <property type="entry name" value="Cofac_haem_bdg"/>
    <property type="match status" value="1"/>
</dbReference>
<feature type="domain" description="Haem-binding uptake Tiki superfamily ChaN" evidence="2">
    <location>
        <begin position="47"/>
        <end position="245"/>
    </location>
</feature>
<dbReference type="InterPro" id="IPR007314">
    <property type="entry name" value="Cofac_haem-bd_dom"/>
</dbReference>
<evidence type="ECO:0000259" key="2">
    <source>
        <dbReference type="Pfam" id="PF04187"/>
    </source>
</evidence>
<dbReference type="OrthoDB" id="1680202at2"/>
<gene>
    <name evidence="3" type="ORF">SAMN05192553_10714</name>
</gene>
<reference evidence="4" key="1">
    <citation type="submission" date="2016-10" db="EMBL/GenBank/DDBJ databases">
        <authorList>
            <person name="Varghese N."/>
            <person name="Submissions S."/>
        </authorList>
    </citation>
    <scope>NUCLEOTIDE SEQUENCE [LARGE SCALE GENOMIC DNA]</scope>
    <source>
        <strain evidence="4">IBRC-M 10761</strain>
    </source>
</reference>
<dbReference type="EMBL" id="FNZH01000007">
    <property type="protein sequence ID" value="SEJ64455.1"/>
    <property type="molecule type" value="Genomic_DNA"/>
</dbReference>
<feature type="signal peptide" evidence="1">
    <location>
        <begin position="1"/>
        <end position="19"/>
    </location>
</feature>
<evidence type="ECO:0000313" key="4">
    <source>
        <dbReference type="Proteomes" id="UP000199403"/>
    </source>
</evidence>
<organism evidence="3 4">
    <name type="scientific">Cyclobacterium xiamenense</name>
    <dbReference type="NCBI Taxonomy" id="1297121"/>
    <lineage>
        <taxon>Bacteria</taxon>
        <taxon>Pseudomonadati</taxon>
        <taxon>Bacteroidota</taxon>
        <taxon>Cytophagia</taxon>
        <taxon>Cytophagales</taxon>
        <taxon>Cyclobacteriaceae</taxon>
        <taxon>Cyclobacterium</taxon>
    </lineage>
</organism>
<sequence>MRTRIWLIFFLSTPPLAWAQQIVETGIKLYHTPSATEISVADIVQLSRKKQVIVFGEEHNDSLAHVLQNALYAALLDEYPQVILSMEMFERDVQLVLNEYLSGLIRERSFTKESRAWSNYADYAPLVQLAKSKAQQVIAANVPGRYASMVSQKGIGTLKQLPKAAKSYYSLFELPREDNPYRQKFYAAMGEHAHHMGPSIFHAQLLRDATMAESIVTTWKKNRKAKILHLTGKFHSDEGLGTVAAVKESKRGLDILTISCFPSDDFHAPNWEAHRDKADIIVLTDPNQPKTY</sequence>
<accession>A0A1H7ATT3</accession>
<proteinExistence type="predicted"/>
<dbReference type="CDD" id="cd14727">
    <property type="entry name" value="ChanN-like"/>
    <property type="match status" value="1"/>
</dbReference>
<protein>
    <submittedName>
        <fullName evidence="3">Uncharacterized iron-regulated protein</fullName>
    </submittedName>
</protein>
<dbReference type="Proteomes" id="UP000199403">
    <property type="component" value="Unassembled WGS sequence"/>
</dbReference>
<feature type="chain" id="PRO_5011639696" evidence="1">
    <location>
        <begin position="20"/>
        <end position="292"/>
    </location>
</feature>
<dbReference type="STRING" id="1416801.SAMN05192553_10714"/>
<evidence type="ECO:0000313" key="3">
    <source>
        <dbReference type="EMBL" id="SEJ64455.1"/>
    </source>
</evidence>
<keyword evidence="1" id="KW-0732">Signal</keyword>
<name>A0A1H7ATT3_9BACT</name>
<dbReference type="Gene3D" id="3.40.50.11550">
    <property type="match status" value="1"/>
</dbReference>
<dbReference type="AlphaFoldDB" id="A0A1H7ATT3"/>
<dbReference type="SUPFAM" id="SSF159501">
    <property type="entry name" value="EreA/ChaN-like"/>
    <property type="match status" value="1"/>
</dbReference>